<dbReference type="AlphaFoldDB" id="A0AAG5DAZ1"/>
<reference evidence="1" key="1">
    <citation type="submission" date="2024-04" db="UniProtKB">
        <authorList>
            <consortium name="EnsemblMetazoa"/>
        </authorList>
    </citation>
    <scope>IDENTIFICATION</scope>
    <source>
        <strain evidence="1">EBRO</strain>
    </source>
</reference>
<keyword evidence="2" id="KW-1185">Reference proteome</keyword>
<accession>A0AAG5DAZ1</accession>
<name>A0AAG5DAZ1_ANOAO</name>
<evidence type="ECO:0000313" key="2">
    <source>
        <dbReference type="Proteomes" id="UP000075880"/>
    </source>
</evidence>
<dbReference type="Proteomes" id="UP000075880">
    <property type="component" value="Unassembled WGS sequence"/>
</dbReference>
<sequence length="45" mass="5035">QESAKVAIVQRSFVWTKLASARSGITFTKDRPELSLTLFPALEIQ</sequence>
<dbReference type="EnsemblMetazoa" id="ENSAATROPT009298">
    <property type="protein sequence ID" value="ENSAATROPP008412"/>
    <property type="gene ID" value="ENSAATROPG007575"/>
</dbReference>
<organism evidence="1 2">
    <name type="scientific">Anopheles atroparvus</name>
    <name type="common">European mosquito</name>
    <dbReference type="NCBI Taxonomy" id="41427"/>
    <lineage>
        <taxon>Eukaryota</taxon>
        <taxon>Metazoa</taxon>
        <taxon>Ecdysozoa</taxon>
        <taxon>Arthropoda</taxon>
        <taxon>Hexapoda</taxon>
        <taxon>Insecta</taxon>
        <taxon>Pterygota</taxon>
        <taxon>Neoptera</taxon>
        <taxon>Endopterygota</taxon>
        <taxon>Diptera</taxon>
        <taxon>Nematocera</taxon>
        <taxon>Culicoidea</taxon>
        <taxon>Culicidae</taxon>
        <taxon>Anophelinae</taxon>
        <taxon>Anopheles</taxon>
    </lineage>
</organism>
<protein>
    <submittedName>
        <fullName evidence="1">Uncharacterized protein</fullName>
    </submittedName>
</protein>
<proteinExistence type="predicted"/>
<evidence type="ECO:0000313" key="1">
    <source>
        <dbReference type="EnsemblMetazoa" id="ENSAATROPP008412"/>
    </source>
</evidence>